<accession>A0A1Y6BAS3</accession>
<keyword evidence="2" id="KW-1185">Reference proteome</keyword>
<dbReference type="AlphaFoldDB" id="A0A1Y6BAS3"/>
<name>A0A1Y6BAS3_9BACT</name>
<protein>
    <recommendedName>
        <fullName evidence="3">Carboxypeptidase regulatory-like domain-containing protein</fullName>
    </recommendedName>
</protein>
<dbReference type="GO" id="GO:0030246">
    <property type="term" value="F:carbohydrate binding"/>
    <property type="evidence" value="ECO:0007669"/>
    <property type="project" value="InterPro"/>
</dbReference>
<evidence type="ECO:0000313" key="2">
    <source>
        <dbReference type="Proteomes" id="UP000192907"/>
    </source>
</evidence>
<dbReference type="Gene3D" id="2.60.40.1120">
    <property type="entry name" value="Carboxypeptidase-like, regulatory domain"/>
    <property type="match status" value="1"/>
</dbReference>
<gene>
    <name evidence="1" type="ORF">SAMN06296036_102429</name>
</gene>
<dbReference type="EMBL" id="FWZT01000002">
    <property type="protein sequence ID" value="SME98213.1"/>
    <property type="molecule type" value="Genomic_DNA"/>
</dbReference>
<organism evidence="1 2">
    <name type="scientific">Pseudobacteriovorax antillogorgiicola</name>
    <dbReference type="NCBI Taxonomy" id="1513793"/>
    <lineage>
        <taxon>Bacteria</taxon>
        <taxon>Pseudomonadati</taxon>
        <taxon>Bdellovibrionota</taxon>
        <taxon>Oligoflexia</taxon>
        <taxon>Oligoflexales</taxon>
        <taxon>Pseudobacteriovoracaceae</taxon>
        <taxon>Pseudobacteriovorax</taxon>
    </lineage>
</organism>
<proteinExistence type="predicted"/>
<dbReference type="RefSeq" id="WP_132314930.1">
    <property type="nucleotide sequence ID" value="NZ_FWZT01000002.1"/>
</dbReference>
<dbReference type="Proteomes" id="UP000192907">
    <property type="component" value="Unassembled WGS sequence"/>
</dbReference>
<dbReference type="InterPro" id="IPR013784">
    <property type="entry name" value="Carb-bd-like_fold"/>
</dbReference>
<dbReference type="SUPFAM" id="SSF49452">
    <property type="entry name" value="Starch-binding domain-like"/>
    <property type="match status" value="1"/>
</dbReference>
<evidence type="ECO:0008006" key="3">
    <source>
        <dbReference type="Google" id="ProtNLM"/>
    </source>
</evidence>
<reference evidence="2" key="1">
    <citation type="submission" date="2017-04" db="EMBL/GenBank/DDBJ databases">
        <authorList>
            <person name="Varghese N."/>
            <person name="Submissions S."/>
        </authorList>
    </citation>
    <scope>NUCLEOTIDE SEQUENCE [LARGE SCALE GENOMIC DNA]</scope>
    <source>
        <strain evidence="2">RKEM611</strain>
    </source>
</reference>
<dbReference type="OrthoDB" id="9775095at2"/>
<sequence>MHRFIFLILFSIACNDDGSSDSNERAILESNSPVPTGALIISGTIENGEDANNNTVVSGEEVLLERNDGLVVSEASIAEDGSYTFDVAPGSLVVDGSYSLTQTDGSTEGSDTSTTEDDDVVGAVDEEYTYTVRVEIPDDGQGKALGIRKKVSLKESDVSEDDQGLDTIALGTYQVRQVSAIVGTVAFADANVSLAGVDVYIPGEPYFVRTGDNGAFNLLFTPKGTYTLRLEKFPYIKDVSVTVENGVTTNLGTTTFASNERNPLPIEDVMIGTWNVTCYYNDSASGVSPESPKTGTLVVSSLSEVTVTNDSCLLRTMAAAPAAFQQFIVLGDGAISGKHQGDTYYIHTVMSYTNNEITFSADTTSLVSGSAIEVWSRVL</sequence>
<evidence type="ECO:0000313" key="1">
    <source>
        <dbReference type="EMBL" id="SME98213.1"/>
    </source>
</evidence>